<dbReference type="InterPro" id="IPR018913">
    <property type="entry name" value="BppU_N"/>
</dbReference>
<feature type="domain" description="BppU N-terminal" evidence="1">
    <location>
        <begin position="7"/>
        <end position="95"/>
    </location>
</feature>
<evidence type="ECO:0000313" key="2">
    <source>
        <dbReference type="EMBL" id="UBF22589.1"/>
    </source>
</evidence>
<sequence length="112" mass="12551">MTDFEIKQNDTSPAIVSYLQTPDGEPEDLTGANVLFKMVKATNRELVIDSTAEIVDAANGQVRYKWSSEDLSEPGNYLAEWEVTWASGTEKEQISTFPNYEFISIYVFADNG</sequence>
<proteinExistence type="predicted"/>
<keyword evidence="3" id="KW-1185">Reference proteome</keyword>
<dbReference type="EMBL" id="MZ334521">
    <property type="protein sequence ID" value="UBF22589.1"/>
    <property type="molecule type" value="Genomic_DNA"/>
</dbReference>
<organism evidence="2 3">
    <name type="scientific">Halorubrum tailed virus 25</name>
    <dbReference type="NCBI Taxonomy" id="2878006"/>
    <lineage>
        <taxon>Viruses</taxon>
        <taxon>Duplodnaviria</taxon>
        <taxon>Heunggongvirae</taxon>
        <taxon>Uroviricota</taxon>
        <taxon>Caudoviricetes</taxon>
        <taxon>Thumleimavirales</taxon>
        <taxon>Hafunaviridae</taxon>
        <taxon>Laminvirus</taxon>
        <taxon>Laminvirus thailandense</taxon>
        <taxon>Laminvirus HRTV25</taxon>
    </lineage>
</organism>
<accession>A0AAE8XYU3</accession>
<protein>
    <submittedName>
        <fullName evidence="2">Phage BppU N-terminal domain</fullName>
    </submittedName>
</protein>
<gene>
    <name evidence="2" type="ORF">HRTV-25_gp8</name>
</gene>
<dbReference type="Proteomes" id="UP000827232">
    <property type="component" value="Segment"/>
</dbReference>
<name>A0AAE8XYU3_9CAUD</name>
<evidence type="ECO:0000313" key="3">
    <source>
        <dbReference type="Proteomes" id="UP000827232"/>
    </source>
</evidence>
<reference evidence="2" key="1">
    <citation type="submission" date="2021-05" db="EMBL/GenBank/DDBJ databases">
        <title>Diversity, taxonomy and evolution of archaeal viruses of the class Caudoviricetes.</title>
        <authorList>
            <person name="Liu Y."/>
            <person name="Demina T.A."/>
            <person name="Roux S."/>
            <person name="Aiewsakun P."/>
            <person name="Kazlauskas D."/>
            <person name="Simmonds P."/>
            <person name="Prangishvili D."/>
            <person name="Oksanen H.M."/>
            <person name="Krupovic M."/>
        </authorList>
    </citation>
    <scope>NUCLEOTIDE SEQUENCE</scope>
    <source>
        <strain evidence="2">HRTV-25/14</strain>
    </source>
</reference>
<evidence type="ECO:0000259" key="1">
    <source>
        <dbReference type="Pfam" id="PF10651"/>
    </source>
</evidence>
<dbReference type="Pfam" id="PF10651">
    <property type="entry name" value="BppU_N"/>
    <property type="match status" value="1"/>
</dbReference>
<dbReference type="Gene3D" id="2.60.40.3350">
    <property type="match status" value="1"/>
</dbReference>